<protein>
    <submittedName>
        <fullName evidence="2">Uncharacterized protein</fullName>
    </submittedName>
</protein>
<name>A0A9N7YDH3_PLEPL</name>
<gene>
    <name evidence="2" type="ORF">PLEPLA_LOCUS9600</name>
</gene>
<sequence>MSPPETTTAVPPHAGDLSPRVSPAPRPCHIQIPPPGAMVPQLVSVLFKNSLRLFLSFGFQTAARCLPRLSVTVCRPIRGRGSPTASSAANCVRGGAGSPVVKTRSVMFLHDGSSPPTLFLLNWSLLPSSGRF</sequence>
<accession>A0A9N7YDH3</accession>
<evidence type="ECO:0000256" key="1">
    <source>
        <dbReference type="SAM" id="MobiDB-lite"/>
    </source>
</evidence>
<dbReference type="Proteomes" id="UP001153269">
    <property type="component" value="Unassembled WGS sequence"/>
</dbReference>
<keyword evidence="3" id="KW-1185">Reference proteome</keyword>
<feature type="region of interest" description="Disordered" evidence="1">
    <location>
        <begin position="1"/>
        <end position="26"/>
    </location>
</feature>
<comment type="caution">
    <text evidence="2">The sequence shown here is derived from an EMBL/GenBank/DDBJ whole genome shotgun (WGS) entry which is preliminary data.</text>
</comment>
<dbReference type="AlphaFoldDB" id="A0A9N7YDH3"/>
<evidence type="ECO:0000313" key="2">
    <source>
        <dbReference type="EMBL" id="CAB1421713.1"/>
    </source>
</evidence>
<reference evidence="2" key="1">
    <citation type="submission" date="2020-03" db="EMBL/GenBank/DDBJ databases">
        <authorList>
            <person name="Weist P."/>
        </authorList>
    </citation>
    <scope>NUCLEOTIDE SEQUENCE</scope>
</reference>
<dbReference type="EMBL" id="CADEAL010000542">
    <property type="protein sequence ID" value="CAB1421713.1"/>
    <property type="molecule type" value="Genomic_DNA"/>
</dbReference>
<evidence type="ECO:0000313" key="3">
    <source>
        <dbReference type="Proteomes" id="UP001153269"/>
    </source>
</evidence>
<proteinExistence type="predicted"/>
<organism evidence="2 3">
    <name type="scientific">Pleuronectes platessa</name>
    <name type="common">European plaice</name>
    <dbReference type="NCBI Taxonomy" id="8262"/>
    <lineage>
        <taxon>Eukaryota</taxon>
        <taxon>Metazoa</taxon>
        <taxon>Chordata</taxon>
        <taxon>Craniata</taxon>
        <taxon>Vertebrata</taxon>
        <taxon>Euteleostomi</taxon>
        <taxon>Actinopterygii</taxon>
        <taxon>Neopterygii</taxon>
        <taxon>Teleostei</taxon>
        <taxon>Neoteleostei</taxon>
        <taxon>Acanthomorphata</taxon>
        <taxon>Carangaria</taxon>
        <taxon>Pleuronectiformes</taxon>
        <taxon>Pleuronectoidei</taxon>
        <taxon>Pleuronectidae</taxon>
        <taxon>Pleuronectes</taxon>
    </lineage>
</organism>